<accession>A0A163S2A4</accession>
<dbReference type="PROSITE" id="PS00583">
    <property type="entry name" value="PFKB_KINASES_1"/>
    <property type="match status" value="1"/>
</dbReference>
<evidence type="ECO:0000256" key="4">
    <source>
        <dbReference type="ARBA" id="ARBA00022777"/>
    </source>
</evidence>
<dbReference type="Gene3D" id="3.40.1190.20">
    <property type="match status" value="1"/>
</dbReference>
<dbReference type="Proteomes" id="UP000076447">
    <property type="component" value="Unassembled WGS sequence"/>
</dbReference>
<evidence type="ECO:0000256" key="2">
    <source>
        <dbReference type="ARBA" id="ARBA00022679"/>
    </source>
</evidence>
<dbReference type="InterPro" id="IPR017583">
    <property type="entry name" value="Tagatose/fructose_Pkinase"/>
</dbReference>
<dbReference type="GO" id="GO:0005524">
    <property type="term" value="F:ATP binding"/>
    <property type="evidence" value="ECO:0007669"/>
    <property type="project" value="UniProtKB-KW"/>
</dbReference>
<evidence type="ECO:0000256" key="3">
    <source>
        <dbReference type="ARBA" id="ARBA00022741"/>
    </source>
</evidence>
<dbReference type="PANTHER" id="PTHR46566:SF5">
    <property type="entry name" value="1-PHOSPHOFRUCTOKINASE"/>
    <property type="match status" value="1"/>
</dbReference>
<dbReference type="Pfam" id="PF00294">
    <property type="entry name" value="PfkB"/>
    <property type="match status" value="1"/>
</dbReference>
<dbReference type="PATRIC" id="fig|43678.3.peg.1445"/>
<gene>
    <name evidence="8" type="primary">lacC</name>
    <name evidence="8" type="ORF">OJAG_13810</name>
</gene>
<dbReference type="InterPro" id="IPR029056">
    <property type="entry name" value="Ribokinase-like"/>
</dbReference>
<dbReference type="AlphaFoldDB" id="A0A163S2A4"/>
<evidence type="ECO:0000256" key="1">
    <source>
        <dbReference type="ARBA" id="ARBA00010688"/>
    </source>
</evidence>
<evidence type="ECO:0000259" key="7">
    <source>
        <dbReference type="Pfam" id="PF00294"/>
    </source>
</evidence>
<dbReference type="EC" id="2.7.1.144" evidence="8"/>
<dbReference type="PIRSF" id="PIRSF000535">
    <property type="entry name" value="1PFK/6PFK/LacC"/>
    <property type="match status" value="1"/>
</dbReference>
<evidence type="ECO:0000256" key="6">
    <source>
        <dbReference type="PIRNR" id="PIRNR000535"/>
    </source>
</evidence>
<name>A0A163S2A4_9CELL</name>
<dbReference type="GO" id="GO:0008443">
    <property type="term" value="F:phosphofructokinase activity"/>
    <property type="evidence" value="ECO:0007669"/>
    <property type="project" value="TreeGrafter"/>
</dbReference>
<dbReference type="STRING" id="43678.OJAG_13810"/>
<comment type="caution">
    <text evidence="8">The sequence shown here is derived from an EMBL/GenBank/DDBJ whole genome shotgun (WGS) entry which is preliminary data.</text>
</comment>
<comment type="similarity">
    <text evidence="1">Belongs to the carbohydrate kinase PfkB family.</text>
</comment>
<feature type="domain" description="Carbohydrate kinase PfkB" evidence="7">
    <location>
        <begin position="24"/>
        <end position="299"/>
    </location>
</feature>
<evidence type="ECO:0000256" key="5">
    <source>
        <dbReference type="ARBA" id="ARBA00022840"/>
    </source>
</evidence>
<keyword evidence="5" id="KW-0067">ATP-binding</keyword>
<proteinExistence type="inferred from homology"/>
<keyword evidence="4 8" id="KW-0418">Kinase</keyword>
<keyword evidence="3" id="KW-0547">Nucleotide-binding</keyword>
<dbReference type="InterPro" id="IPR002173">
    <property type="entry name" value="Carboh/pur_kinase_PfkB_CS"/>
</dbReference>
<keyword evidence="2 6" id="KW-0808">Transferase</keyword>
<protein>
    <submittedName>
        <fullName evidence="8">Tagatose-6-phosphate kinase</fullName>
        <ecNumber evidence="8">2.7.1.144</ecNumber>
    </submittedName>
</protein>
<evidence type="ECO:0000313" key="9">
    <source>
        <dbReference type="Proteomes" id="UP000076447"/>
    </source>
</evidence>
<dbReference type="GO" id="GO:0009024">
    <property type="term" value="F:tagatose-6-phosphate kinase activity"/>
    <property type="evidence" value="ECO:0007669"/>
    <property type="project" value="UniProtKB-EC"/>
</dbReference>
<dbReference type="GO" id="GO:0005829">
    <property type="term" value="C:cytosol"/>
    <property type="evidence" value="ECO:0007669"/>
    <property type="project" value="TreeGrafter"/>
</dbReference>
<dbReference type="InterPro" id="IPR011611">
    <property type="entry name" value="PfkB_dom"/>
</dbReference>
<evidence type="ECO:0000313" key="8">
    <source>
        <dbReference type="EMBL" id="KZM35940.1"/>
    </source>
</evidence>
<sequence length="326" mass="32852">MTGPGQVRVLCLTPNPAWDVTYGVDRLDPGEALRVRSVAARAGGKGVNVARVVRALGGDSVAVAPVGGLLAPAFAADLEAAGQPASLVPVAGALRQAVAVVPEHAGPDDGGHPTVLNEPGAVLSEEEWGLLVRTAVARAADRPVVTISGSLPPGTTQARFTDLVRSLREAGCPVHADVSGPGLLWAAEAGADLIKPNRAELAEATGTHDLTQGVAALQALGARDVVVTDGEKGLAAFAPGSTAPAARARLDAPVHGNPTGAGDAAMAALAVSVGRPWAERLALTVATSAAAVLQPVAGEVDPEDVRRLAARVLTENVNDIPRTTED</sequence>
<dbReference type="SUPFAM" id="SSF53613">
    <property type="entry name" value="Ribokinase-like"/>
    <property type="match status" value="1"/>
</dbReference>
<dbReference type="EMBL" id="LRIE01000063">
    <property type="protein sequence ID" value="KZM35940.1"/>
    <property type="molecule type" value="Genomic_DNA"/>
</dbReference>
<dbReference type="PANTHER" id="PTHR46566">
    <property type="entry name" value="1-PHOSPHOFRUCTOKINASE-RELATED"/>
    <property type="match status" value="1"/>
</dbReference>
<reference evidence="8 9" key="1">
    <citation type="submission" date="2016-01" db="EMBL/GenBank/DDBJ databases">
        <title>Genome sequence of Oerskovia enterophila VJag, an agar and cellulose degrading bacterium.</title>
        <authorList>
            <person name="Poehlein A."/>
            <person name="Jag V."/>
            <person name="Bengelsdorf F."/>
            <person name="Duerre P."/>
            <person name="Daniel R."/>
        </authorList>
    </citation>
    <scope>NUCLEOTIDE SEQUENCE [LARGE SCALE GENOMIC DNA]</scope>
    <source>
        <strain evidence="8 9">VJag</strain>
    </source>
</reference>
<dbReference type="RefSeq" id="WP_068707830.1">
    <property type="nucleotide sequence ID" value="NZ_LRIE01000063.1"/>
</dbReference>
<organism evidence="8 9">
    <name type="scientific">Oerskovia enterophila</name>
    <dbReference type="NCBI Taxonomy" id="43678"/>
    <lineage>
        <taxon>Bacteria</taxon>
        <taxon>Bacillati</taxon>
        <taxon>Actinomycetota</taxon>
        <taxon>Actinomycetes</taxon>
        <taxon>Micrococcales</taxon>
        <taxon>Cellulomonadaceae</taxon>
        <taxon>Oerskovia</taxon>
    </lineage>
</organism>